<dbReference type="AlphaFoldDB" id="A0A918KCV6"/>
<feature type="compositionally biased region" description="Low complexity" evidence="3">
    <location>
        <begin position="1"/>
        <end position="20"/>
    </location>
</feature>
<evidence type="ECO:0000256" key="2">
    <source>
        <dbReference type="ARBA" id="ARBA00023445"/>
    </source>
</evidence>
<accession>A0A918KCV6</accession>
<dbReference type="Gene3D" id="3.40.50.720">
    <property type="entry name" value="NAD(P)-binding Rossmann-like Domain"/>
    <property type="match status" value="1"/>
</dbReference>
<dbReference type="SUPFAM" id="SSF51735">
    <property type="entry name" value="NAD(P)-binding Rossmann-fold domains"/>
    <property type="match status" value="1"/>
</dbReference>
<reference evidence="5" key="2">
    <citation type="submission" date="2020-09" db="EMBL/GenBank/DDBJ databases">
        <authorList>
            <person name="Sun Q."/>
            <person name="Ohkuma M."/>
        </authorList>
    </citation>
    <scope>NUCLEOTIDE SEQUENCE</scope>
    <source>
        <strain evidence="5">JCM 4956</strain>
    </source>
</reference>
<dbReference type="EMBL" id="BMWD01000007">
    <property type="protein sequence ID" value="GGX57461.1"/>
    <property type="molecule type" value="Genomic_DNA"/>
</dbReference>
<dbReference type="CDD" id="cd05227">
    <property type="entry name" value="AR_SDR_e"/>
    <property type="match status" value="1"/>
</dbReference>
<keyword evidence="6" id="KW-1185">Reference proteome</keyword>
<dbReference type="PANTHER" id="PTHR10366:SF564">
    <property type="entry name" value="STEROL-4-ALPHA-CARBOXYLATE 3-DEHYDROGENASE, DECARBOXYLATING"/>
    <property type="match status" value="1"/>
</dbReference>
<dbReference type="Pfam" id="PF01370">
    <property type="entry name" value="Epimerase"/>
    <property type="match status" value="1"/>
</dbReference>
<feature type="domain" description="NAD-dependent epimerase/dehydratase" evidence="4">
    <location>
        <begin position="36"/>
        <end position="274"/>
    </location>
</feature>
<dbReference type="FunFam" id="3.40.50.720:FF:000336">
    <property type="entry name" value="Aldehyde reductase"/>
    <property type="match status" value="1"/>
</dbReference>
<sequence>MTGKSGTTGATSGPGVPGTAEAVGPADHGGAGGTTVLVTGGSGFLATRCIAQALERGHRVRTTVRDPAREADVRKDLAAAGVAAGEALSFVVADLTSDDGWTEAVDGCAYVLHVASPFPPSRPRDENELIVPAREGTLRVLRAARDARVRRVVVTSSFAAVGYGHPETDRPFTEDDWTDVDGGVSPYIKSKTLAERAAWDFMAREGGGTELSVVNPVGIFGPVLGPDHAESINMVRMLLDGDLPGVPRLHFGVVDVRDAADLHLRAMTSPRAAGRRFVASAGDAVSLHDIALTLRGRLGEAARRVPVGVLPDEAVRKAAETDPAMRETADNLGRVRHLTSERARRLLGWRPRSGEDAVTATAESLIRLGLTR</sequence>
<reference evidence="5" key="1">
    <citation type="journal article" date="2014" name="Int. J. Syst. Evol. Microbiol.">
        <title>Complete genome sequence of Corynebacterium casei LMG S-19264T (=DSM 44701T), isolated from a smear-ripened cheese.</title>
        <authorList>
            <consortium name="US DOE Joint Genome Institute (JGI-PGF)"/>
            <person name="Walter F."/>
            <person name="Albersmeier A."/>
            <person name="Kalinowski J."/>
            <person name="Ruckert C."/>
        </authorList>
    </citation>
    <scope>NUCLEOTIDE SEQUENCE</scope>
    <source>
        <strain evidence="5">JCM 4956</strain>
    </source>
</reference>
<proteinExistence type="inferred from homology"/>
<dbReference type="GO" id="GO:0016616">
    <property type="term" value="F:oxidoreductase activity, acting on the CH-OH group of donors, NAD or NADP as acceptor"/>
    <property type="evidence" value="ECO:0007669"/>
    <property type="project" value="TreeGrafter"/>
</dbReference>
<comment type="caution">
    <text evidence="5">The sequence shown here is derived from an EMBL/GenBank/DDBJ whole genome shotgun (WGS) entry which is preliminary data.</text>
</comment>
<dbReference type="RefSeq" id="WP_190035609.1">
    <property type="nucleotide sequence ID" value="NZ_BMWD01000007.1"/>
</dbReference>
<evidence type="ECO:0000259" key="4">
    <source>
        <dbReference type="Pfam" id="PF01370"/>
    </source>
</evidence>
<evidence type="ECO:0000256" key="3">
    <source>
        <dbReference type="SAM" id="MobiDB-lite"/>
    </source>
</evidence>
<comment type="similarity">
    <text evidence="2">Belongs to the NAD(P)-dependent epimerase/dehydratase family. Dihydroflavonol-4-reductase subfamily.</text>
</comment>
<name>A0A918KCV6_9ACTN</name>
<keyword evidence="1" id="KW-0560">Oxidoreductase</keyword>
<evidence type="ECO:0000313" key="5">
    <source>
        <dbReference type="EMBL" id="GGX57461.1"/>
    </source>
</evidence>
<gene>
    <name evidence="5" type="ORF">GCM10010515_26310</name>
</gene>
<dbReference type="PANTHER" id="PTHR10366">
    <property type="entry name" value="NAD DEPENDENT EPIMERASE/DEHYDRATASE"/>
    <property type="match status" value="1"/>
</dbReference>
<dbReference type="InterPro" id="IPR050425">
    <property type="entry name" value="NAD(P)_dehydrat-like"/>
</dbReference>
<evidence type="ECO:0000256" key="1">
    <source>
        <dbReference type="ARBA" id="ARBA00023002"/>
    </source>
</evidence>
<dbReference type="InterPro" id="IPR036291">
    <property type="entry name" value="NAD(P)-bd_dom_sf"/>
</dbReference>
<feature type="region of interest" description="Disordered" evidence="3">
    <location>
        <begin position="1"/>
        <end position="27"/>
    </location>
</feature>
<dbReference type="InterPro" id="IPR001509">
    <property type="entry name" value="Epimerase_deHydtase"/>
</dbReference>
<evidence type="ECO:0000313" key="6">
    <source>
        <dbReference type="Proteomes" id="UP000645555"/>
    </source>
</evidence>
<protein>
    <submittedName>
        <fullName evidence="5">Dihydroflavonol-4-reductase</fullName>
    </submittedName>
</protein>
<organism evidence="5 6">
    <name type="scientific">Streptomyces fructofermentans</name>
    <dbReference type="NCBI Taxonomy" id="152141"/>
    <lineage>
        <taxon>Bacteria</taxon>
        <taxon>Bacillati</taxon>
        <taxon>Actinomycetota</taxon>
        <taxon>Actinomycetes</taxon>
        <taxon>Kitasatosporales</taxon>
        <taxon>Streptomycetaceae</taxon>
        <taxon>Streptomyces</taxon>
    </lineage>
</organism>
<dbReference type="Proteomes" id="UP000645555">
    <property type="component" value="Unassembled WGS sequence"/>
</dbReference>